<name>A0A392TF22_9FABA</name>
<evidence type="ECO:0000313" key="2">
    <source>
        <dbReference type="Proteomes" id="UP000265520"/>
    </source>
</evidence>
<dbReference type="AlphaFoldDB" id="A0A392TF22"/>
<evidence type="ECO:0000313" key="1">
    <source>
        <dbReference type="EMBL" id="MCI59739.1"/>
    </source>
</evidence>
<dbReference type="Proteomes" id="UP000265520">
    <property type="component" value="Unassembled WGS sequence"/>
</dbReference>
<feature type="non-terminal residue" evidence="1">
    <location>
        <position position="1"/>
    </location>
</feature>
<comment type="caution">
    <text evidence="1">The sequence shown here is derived from an EMBL/GenBank/DDBJ whole genome shotgun (WGS) entry which is preliminary data.</text>
</comment>
<proteinExistence type="predicted"/>
<protein>
    <submittedName>
        <fullName evidence="1">Uncharacterized protein</fullName>
    </submittedName>
</protein>
<sequence length="33" mass="3794">SLLVMVSRDGCMRRGGFFEKWGTGVGIWFRGMR</sequence>
<keyword evidence="2" id="KW-1185">Reference proteome</keyword>
<organism evidence="1 2">
    <name type="scientific">Trifolium medium</name>
    <dbReference type="NCBI Taxonomy" id="97028"/>
    <lineage>
        <taxon>Eukaryota</taxon>
        <taxon>Viridiplantae</taxon>
        <taxon>Streptophyta</taxon>
        <taxon>Embryophyta</taxon>
        <taxon>Tracheophyta</taxon>
        <taxon>Spermatophyta</taxon>
        <taxon>Magnoliopsida</taxon>
        <taxon>eudicotyledons</taxon>
        <taxon>Gunneridae</taxon>
        <taxon>Pentapetalae</taxon>
        <taxon>rosids</taxon>
        <taxon>fabids</taxon>
        <taxon>Fabales</taxon>
        <taxon>Fabaceae</taxon>
        <taxon>Papilionoideae</taxon>
        <taxon>50 kb inversion clade</taxon>
        <taxon>NPAAA clade</taxon>
        <taxon>Hologalegina</taxon>
        <taxon>IRL clade</taxon>
        <taxon>Trifolieae</taxon>
        <taxon>Trifolium</taxon>
    </lineage>
</organism>
<reference evidence="1 2" key="1">
    <citation type="journal article" date="2018" name="Front. Plant Sci.">
        <title>Red Clover (Trifolium pratense) and Zigzag Clover (T. medium) - A Picture of Genomic Similarities and Differences.</title>
        <authorList>
            <person name="Dluhosova J."/>
            <person name="Istvanek J."/>
            <person name="Nedelnik J."/>
            <person name="Repkova J."/>
        </authorList>
    </citation>
    <scope>NUCLEOTIDE SEQUENCE [LARGE SCALE GENOMIC DNA]</scope>
    <source>
        <strain evidence="2">cv. 10/8</strain>
        <tissue evidence="1">Leaf</tissue>
    </source>
</reference>
<dbReference type="EMBL" id="LXQA010569176">
    <property type="protein sequence ID" value="MCI59739.1"/>
    <property type="molecule type" value="Genomic_DNA"/>
</dbReference>
<accession>A0A392TF22</accession>